<name>A0AAE1Y215_9LAMI</name>
<dbReference type="GO" id="GO:0038023">
    <property type="term" value="F:signaling receptor activity"/>
    <property type="evidence" value="ECO:0007669"/>
    <property type="project" value="InterPro"/>
</dbReference>
<dbReference type="GO" id="GO:0005737">
    <property type="term" value="C:cytoplasm"/>
    <property type="evidence" value="ECO:0007669"/>
    <property type="project" value="TreeGrafter"/>
</dbReference>
<dbReference type="PANTHER" id="PTHR31213">
    <property type="entry name" value="OS08G0374000 PROTEIN-RELATED"/>
    <property type="match status" value="1"/>
</dbReference>
<organism evidence="3 4">
    <name type="scientific">Sesamum alatum</name>
    <dbReference type="NCBI Taxonomy" id="300844"/>
    <lineage>
        <taxon>Eukaryota</taxon>
        <taxon>Viridiplantae</taxon>
        <taxon>Streptophyta</taxon>
        <taxon>Embryophyta</taxon>
        <taxon>Tracheophyta</taxon>
        <taxon>Spermatophyta</taxon>
        <taxon>Magnoliopsida</taxon>
        <taxon>eudicotyledons</taxon>
        <taxon>Gunneridae</taxon>
        <taxon>Pentapetalae</taxon>
        <taxon>asterids</taxon>
        <taxon>lamiids</taxon>
        <taxon>Lamiales</taxon>
        <taxon>Pedaliaceae</taxon>
        <taxon>Sesamum</taxon>
    </lineage>
</organism>
<dbReference type="InterPro" id="IPR024949">
    <property type="entry name" value="Bet_v_I_allergen"/>
</dbReference>
<dbReference type="EMBL" id="JACGWO010000008">
    <property type="protein sequence ID" value="KAK4421618.1"/>
    <property type="molecule type" value="Genomic_DNA"/>
</dbReference>
<dbReference type="CDD" id="cd07816">
    <property type="entry name" value="Bet_v1-like"/>
    <property type="match status" value="1"/>
</dbReference>
<accession>A0AAE1Y215</accession>
<sequence>MGIKSFFQELKTTVSPSRLFKALITDSQEVVPKFMPHSIKSIETVEGADSVGVGCIRQTNFPDVKHRIDVIDAENNVCKYTLIEGDGHPDKLEKIFFKMKFKASEDGGCVVKLTSEYQTKGDAELNDYEIKAGKEQAVGLYKACEEPILMEWISI</sequence>
<gene>
    <name evidence="3" type="ORF">Salat_2112400</name>
</gene>
<dbReference type="FunFam" id="3.30.530.20:FF:000007">
    <property type="entry name" value="Major pollen allergen Bet v 1-A"/>
    <property type="match status" value="1"/>
</dbReference>
<dbReference type="GO" id="GO:0006952">
    <property type="term" value="P:defense response"/>
    <property type="evidence" value="ECO:0007669"/>
    <property type="project" value="InterPro"/>
</dbReference>
<dbReference type="GO" id="GO:0010427">
    <property type="term" value="F:abscisic acid binding"/>
    <property type="evidence" value="ECO:0007669"/>
    <property type="project" value="InterPro"/>
</dbReference>
<reference evidence="3" key="1">
    <citation type="submission" date="2020-06" db="EMBL/GenBank/DDBJ databases">
        <authorList>
            <person name="Li T."/>
            <person name="Hu X."/>
            <person name="Zhang T."/>
            <person name="Song X."/>
            <person name="Zhang H."/>
            <person name="Dai N."/>
            <person name="Sheng W."/>
            <person name="Hou X."/>
            <person name="Wei L."/>
        </authorList>
    </citation>
    <scope>NUCLEOTIDE SEQUENCE</scope>
    <source>
        <strain evidence="3">3651</strain>
        <tissue evidence="3">Leaf</tissue>
    </source>
</reference>
<dbReference type="InterPro" id="IPR023393">
    <property type="entry name" value="START-like_dom_sf"/>
</dbReference>
<dbReference type="Gene3D" id="3.30.530.20">
    <property type="match status" value="1"/>
</dbReference>
<dbReference type="GO" id="GO:0009738">
    <property type="term" value="P:abscisic acid-activated signaling pathway"/>
    <property type="evidence" value="ECO:0007669"/>
    <property type="project" value="InterPro"/>
</dbReference>
<protein>
    <submittedName>
        <fullName evidence="3">Major strawberry allergen Fra a 1.06</fullName>
    </submittedName>
</protein>
<evidence type="ECO:0000313" key="3">
    <source>
        <dbReference type="EMBL" id="KAK4421618.1"/>
    </source>
</evidence>
<evidence type="ECO:0000259" key="2">
    <source>
        <dbReference type="Pfam" id="PF00407"/>
    </source>
</evidence>
<reference evidence="3" key="2">
    <citation type="journal article" date="2024" name="Plant">
        <title>Genomic evolution and insights into agronomic trait innovations of Sesamum species.</title>
        <authorList>
            <person name="Miao H."/>
            <person name="Wang L."/>
            <person name="Qu L."/>
            <person name="Liu H."/>
            <person name="Sun Y."/>
            <person name="Le M."/>
            <person name="Wang Q."/>
            <person name="Wei S."/>
            <person name="Zheng Y."/>
            <person name="Lin W."/>
            <person name="Duan Y."/>
            <person name="Cao H."/>
            <person name="Xiong S."/>
            <person name="Wang X."/>
            <person name="Wei L."/>
            <person name="Li C."/>
            <person name="Ma Q."/>
            <person name="Ju M."/>
            <person name="Zhao R."/>
            <person name="Li G."/>
            <person name="Mu C."/>
            <person name="Tian Q."/>
            <person name="Mei H."/>
            <person name="Zhang T."/>
            <person name="Gao T."/>
            <person name="Zhang H."/>
        </authorList>
    </citation>
    <scope>NUCLEOTIDE SEQUENCE</scope>
    <source>
        <strain evidence="3">3651</strain>
    </source>
</reference>
<dbReference type="SUPFAM" id="SSF55961">
    <property type="entry name" value="Bet v1-like"/>
    <property type="match status" value="1"/>
</dbReference>
<proteinExistence type="inferred from homology"/>
<dbReference type="InterPro" id="IPR000916">
    <property type="entry name" value="Bet_v_I/MLP"/>
</dbReference>
<dbReference type="Pfam" id="PF00407">
    <property type="entry name" value="Bet_v_1"/>
    <property type="match status" value="1"/>
</dbReference>
<dbReference type="PRINTS" id="PR00634">
    <property type="entry name" value="BETALLERGEN"/>
</dbReference>
<keyword evidence="4" id="KW-1185">Reference proteome</keyword>
<dbReference type="PANTHER" id="PTHR31213:SF157">
    <property type="entry name" value="MAJOR ALLERGEN MAL D 1-LIKE"/>
    <property type="match status" value="1"/>
</dbReference>
<dbReference type="Proteomes" id="UP001293254">
    <property type="component" value="Unassembled WGS sequence"/>
</dbReference>
<evidence type="ECO:0000256" key="1">
    <source>
        <dbReference type="ARBA" id="ARBA00009744"/>
    </source>
</evidence>
<dbReference type="GO" id="GO:0005634">
    <property type="term" value="C:nucleus"/>
    <property type="evidence" value="ECO:0007669"/>
    <property type="project" value="TreeGrafter"/>
</dbReference>
<comment type="caution">
    <text evidence="3">The sequence shown here is derived from an EMBL/GenBank/DDBJ whole genome shotgun (WGS) entry which is preliminary data.</text>
</comment>
<comment type="similarity">
    <text evidence="1">Belongs to the BetVI family.</text>
</comment>
<feature type="domain" description="Bet v I/Major latex protein" evidence="2">
    <location>
        <begin position="2"/>
        <end position="132"/>
    </location>
</feature>
<evidence type="ECO:0000313" key="4">
    <source>
        <dbReference type="Proteomes" id="UP001293254"/>
    </source>
</evidence>
<dbReference type="GO" id="GO:0004864">
    <property type="term" value="F:protein phosphatase inhibitor activity"/>
    <property type="evidence" value="ECO:0007669"/>
    <property type="project" value="InterPro"/>
</dbReference>
<dbReference type="AlphaFoldDB" id="A0AAE1Y215"/>
<dbReference type="InterPro" id="IPR050279">
    <property type="entry name" value="Plant_def-hormone_signal"/>
</dbReference>